<protein>
    <submittedName>
        <fullName evidence="1">Uncharacterized protein</fullName>
    </submittedName>
</protein>
<comment type="caution">
    <text evidence="1">The sequence shown here is derived from an EMBL/GenBank/DDBJ whole genome shotgun (WGS) entry which is preliminary data.</text>
</comment>
<dbReference type="RefSeq" id="XP_001833995.1">
    <property type="nucleotide sequence ID" value="XM_001833943.2"/>
</dbReference>
<dbReference type="Proteomes" id="UP000001861">
    <property type="component" value="Unassembled WGS sequence"/>
</dbReference>
<dbReference type="KEGG" id="cci:CC1G_09409"/>
<dbReference type="AlphaFoldDB" id="A8NIH2"/>
<evidence type="ECO:0000313" key="2">
    <source>
        <dbReference type="Proteomes" id="UP000001861"/>
    </source>
</evidence>
<evidence type="ECO:0000313" key="1">
    <source>
        <dbReference type="EMBL" id="EAU87790.1"/>
    </source>
</evidence>
<gene>
    <name evidence="1" type="ORF">CC1G_09409</name>
</gene>
<accession>A8NIH2</accession>
<dbReference type="EMBL" id="AACS02000010">
    <property type="protein sequence ID" value="EAU87790.1"/>
    <property type="molecule type" value="Genomic_DNA"/>
</dbReference>
<dbReference type="OrthoDB" id="3361196at2759"/>
<dbReference type="GeneID" id="6010501"/>
<keyword evidence="2" id="KW-1185">Reference proteome</keyword>
<dbReference type="STRING" id="240176.A8NIH2"/>
<sequence length="108" mass="11147">MFNPGAFVDVIQCACADTFKAVFPQCVDCFLRTGQERVIMGEDLPSVVEGIRRICAVASTLVGNVTDSNNAPPPPVAEGTGTRTVQAVSFTSVLLVAGLSVAAMLAGS</sequence>
<reference evidence="1 2" key="1">
    <citation type="journal article" date="2010" name="Proc. Natl. Acad. Sci. U.S.A.">
        <title>Insights into evolution of multicellular fungi from the assembled chromosomes of the mushroom Coprinopsis cinerea (Coprinus cinereus).</title>
        <authorList>
            <person name="Stajich J.E."/>
            <person name="Wilke S.K."/>
            <person name="Ahren D."/>
            <person name="Au C.H."/>
            <person name="Birren B.W."/>
            <person name="Borodovsky M."/>
            <person name="Burns C."/>
            <person name="Canback B."/>
            <person name="Casselton L.A."/>
            <person name="Cheng C.K."/>
            <person name="Deng J."/>
            <person name="Dietrich F.S."/>
            <person name="Fargo D.C."/>
            <person name="Farman M.L."/>
            <person name="Gathman A.C."/>
            <person name="Goldberg J."/>
            <person name="Guigo R."/>
            <person name="Hoegger P.J."/>
            <person name="Hooker J.B."/>
            <person name="Huggins A."/>
            <person name="James T.Y."/>
            <person name="Kamada T."/>
            <person name="Kilaru S."/>
            <person name="Kodira C."/>
            <person name="Kues U."/>
            <person name="Kupfer D."/>
            <person name="Kwan H.S."/>
            <person name="Lomsadze A."/>
            <person name="Li W."/>
            <person name="Lilly W.W."/>
            <person name="Ma L.J."/>
            <person name="Mackey A.J."/>
            <person name="Manning G."/>
            <person name="Martin F."/>
            <person name="Muraguchi H."/>
            <person name="Natvig D.O."/>
            <person name="Palmerini H."/>
            <person name="Ramesh M.A."/>
            <person name="Rehmeyer C.J."/>
            <person name="Roe B.A."/>
            <person name="Shenoy N."/>
            <person name="Stanke M."/>
            <person name="Ter-Hovhannisyan V."/>
            <person name="Tunlid A."/>
            <person name="Velagapudi R."/>
            <person name="Vision T.J."/>
            <person name="Zeng Q."/>
            <person name="Zolan M.E."/>
            <person name="Pukkila P.J."/>
        </authorList>
    </citation>
    <scope>NUCLEOTIDE SEQUENCE [LARGE SCALE GENOMIC DNA]</scope>
    <source>
        <strain evidence="2">Okayama-7 / 130 / ATCC MYA-4618 / FGSC 9003</strain>
    </source>
</reference>
<dbReference type="eggNOG" id="ENOG502S8C1">
    <property type="taxonomic scope" value="Eukaryota"/>
</dbReference>
<proteinExistence type="predicted"/>
<dbReference type="VEuPathDB" id="FungiDB:CC1G_09409"/>
<organism evidence="1 2">
    <name type="scientific">Coprinopsis cinerea (strain Okayama-7 / 130 / ATCC MYA-4618 / FGSC 9003)</name>
    <name type="common">Inky cap fungus</name>
    <name type="synonym">Hormographiella aspergillata</name>
    <dbReference type="NCBI Taxonomy" id="240176"/>
    <lineage>
        <taxon>Eukaryota</taxon>
        <taxon>Fungi</taxon>
        <taxon>Dikarya</taxon>
        <taxon>Basidiomycota</taxon>
        <taxon>Agaricomycotina</taxon>
        <taxon>Agaricomycetes</taxon>
        <taxon>Agaricomycetidae</taxon>
        <taxon>Agaricales</taxon>
        <taxon>Agaricineae</taxon>
        <taxon>Psathyrellaceae</taxon>
        <taxon>Coprinopsis</taxon>
    </lineage>
</organism>
<dbReference type="InParanoid" id="A8NIH2"/>
<name>A8NIH2_COPC7</name>